<dbReference type="GO" id="GO:0102559">
    <property type="term" value="F:peptide chain release factor N(5)-glutamine methyltransferase activity"/>
    <property type="evidence" value="ECO:0007669"/>
    <property type="project" value="UniProtKB-EC"/>
</dbReference>
<feature type="binding site" evidence="5">
    <location>
        <position position="146"/>
    </location>
    <ligand>
        <name>S-adenosyl-L-methionine</name>
        <dbReference type="ChEBI" id="CHEBI:59789"/>
    </ligand>
</feature>
<dbReference type="InterPro" id="IPR029063">
    <property type="entry name" value="SAM-dependent_MTases_sf"/>
</dbReference>
<dbReference type="Gene3D" id="3.40.50.150">
    <property type="entry name" value="Vaccinia Virus protein VP39"/>
    <property type="match status" value="1"/>
</dbReference>
<dbReference type="SUPFAM" id="SSF53335">
    <property type="entry name" value="S-adenosyl-L-methionine-dependent methyltransferases"/>
    <property type="match status" value="1"/>
</dbReference>
<comment type="function">
    <text evidence="5">Methylates the class 1 translation termination release factors RF1/PrfA and RF2/PrfB on the glutamine residue of the universally conserved GGQ motif.</text>
</comment>
<organism evidence="8 9">
    <name type="scientific">Marixanthomonas ophiurae</name>
    <dbReference type="NCBI Taxonomy" id="387659"/>
    <lineage>
        <taxon>Bacteria</taxon>
        <taxon>Pseudomonadati</taxon>
        <taxon>Bacteroidota</taxon>
        <taxon>Flavobacteriia</taxon>
        <taxon>Flavobacteriales</taxon>
        <taxon>Flavobacteriaceae</taxon>
        <taxon>Marixanthomonas</taxon>
    </lineage>
</organism>
<comment type="caution">
    <text evidence="5">Lacks conserved residue(s) required for the propagation of feature annotation.</text>
</comment>
<feature type="domain" description="Release factor glutamine methyltransferase N-terminal" evidence="7">
    <location>
        <begin position="11"/>
        <end position="76"/>
    </location>
</feature>
<dbReference type="AlphaFoldDB" id="A0A3E1QDH1"/>
<feature type="binding site" evidence="5">
    <location>
        <begin position="189"/>
        <end position="192"/>
    </location>
    <ligand>
        <name>substrate</name>
    </ligand>
</feature>
<dbReference type="OrthoDB" id="9800643at2"/>
<dbReference type="InterPro" id="IPR004556">
    <property type="entry name" value="HemK-like"/>
</dbReference>
<comment type="similarity">
    <text evidence="5">Belongs to the protein N5-glutamine methyltransferase family. PrmC subfamily.</text>
</comment>
<dbReference type="InterPro" id="IPR002052">
    <property type="entry name" value="DNA_methylase_N6_adenine_CS"/>
</dbReference>
<evidence type="ECO:0000256" key="2">
    <source>
        <dbReference type="ARBA" id="ARBA00022679"/>
    </source>
</evidence>
<name>A0A3E1QDH1_9FLAO</name>
<dbReference type="InterPro" id="IPR050320">
    <property type="entry name" value="N5-glutamine_MTase"/>
</dbReference>
<evidence type="ECO:0000256" key="5">
    <source>
        <dbReference type="HAMAP-Rule" id="MF_02126"/>
    </source>
</evidence>
<evidence type="ECO:0000256" key="4">
    <source>
        <dbReference type="ARBA" id="ARBA00048391"/>
    </source>
</evidence>
<evidence type="ECO:0000259" key="7">
    <source>
        <dbReference type="Pfam" id="PF17827"/>
    </source>
</evidence>
<proteinExistence type="inferred from homology"/>
<feature type="binding site" evidence="5">
    <location>
        <begin position="123"/>
        <end position="127"/>
    </location>
    <ligand>
        <name>S-adenosyl-L-methionine</name>
        <dbReference type="ChEBI" id="CHEBI:59789"/>
    </ligand>
</feature>
<dbReference type="GO" id="GO:0003676">
    <property type="term" value="F:nucleic acid binding"/>
    <property type="evidence" value="ECO:0007669"/>
    <property type="project" value="InterPro"/>
</dbReference>
<dbReference type="Proteomes" id="UP000261082">
    <property type="component" value="Unassembled WGS sequence"/>
</dbReference>
<dbReference type="NCBIfam" id="TIGR00536">
    <property type="entry name" value="hemK_fam"/>
    <property type="match status" value="1"/>
</dbReference>
<keyword evidence="1 5" id="KW-0489">Methyltransferase</keyword>
<dbReference type="RefSeq" id="WP_117159165.1">
    <property type="nucleotide sequence ID" value="NZ_QVID01000001.1"/>
</dbReference>
<dbReference type="InterPro" id="IPR007848">
    <property type="entry name" value="Small_mtfrase_dom"/>
</dbReference>
<dbReference type="Pfam" id="PF05175">
    <property type="entry name" value="MTS"/>
    <property type="match status" value="1"/>
</dbReference>
<protein>
    <recommendedName>
        <fullName evidence="5">Release factor glutamine methyltransferase</fullName>
        <shortName evidence="5">RF MTase</shortName>
        <ecNumber evidence="5">2.1.1.297</ecNumber>
    </recommendedName>
    <alternativeName>
        <fullName evidence="5">N5-glutamine methyltransferase PrmC</fullName>
    </alternativeName>
    <alternativeName>
        <fullName evidence="5">Protein-(glutamine-N5) MTase PrmC</fullName>
    </alternativeName>
    <alternativeName>
        <fullName evidence="5">Protein-glutamine N-methyltransferase PrmC</fullName>
    </alternativeName>
</protein>
<evidence type="ECO:0000256" key="3">
    <source>
        <dbReference type="ARBA" id="ARBA00022691"/>
    </source>
</evidence>
<sequence length="285" mass="32731">MKLKELKLKFTETLSEVYPSEEIQSFFFILSEKYLNLARVQITLEADKEIGSTTLKKFETALERLKKQEPIQYIVGDTEFYGLTFKVNKDTLIPRPETEELVEWIIEDSVSEKSNDYSILDIGTGSGCIAISLAKKLSGAAISALDYSYEALKTAEENAKLNNVTVQFFQEDILKTGTLPQQYDVIVSNPPYVRELEKLKMQSNVLDHEPASALFVSNSDPLLFYRTIARLSLRYLKPNGKLYFEINEYLSKELIESLKDEGYPIIKLKKDFRGKDRMLQCRKSK</sequence>
<evidence type="ECO:0000256" key="1">
    <source>
        <dbReference type="ARBA" id="ARBA00022603"/>
    </source>
</evidence>
<keyword evidence="2 5" id="KW-0808">Transferase</keyword>
<dbReference type="GO" id="GO:0032259">
    <property type="term" value="P:methylation"/>
    <property type="evidence" value="ECO:0007669"/>
    <property type="project" value="UniProtKB-KW"/>
</dbReference>
<evidence type="ECO:0000313" key="8">
    <source>
        <dbReference type="EMBL" id="RFN60106.1"/>
    </source>
</evidence>
<feature type="binding site" evidence="5">
    <location>
        <position position="189"/>
    </location>
    <ligand>
        <name>S-adenosyl-L-methionine</name>
        <dbReference type="ChEBI" id="CHEBI:59789"/>
    </ligand>
</feature>
<dbReference type="HAMAP" id="MF_02126">
    <property type="entry name" value="RF_methyltr_PrmC"/>
    <property type="match status" value="1"/>
</dbReference>
<dbReference type="InterPro" id="IPR040758">
    <property type="entry name" value="PrmC_N"/>
</dbReference>
<dbReference type="NCBIfam" id="TIGR03534">
    <property type="entry name" value="RF_mod_PrmC"/>
    <property type="match status" value="1"/>
</dbReference>
<comment type="catalytic activity">
    <reaction evidence="4 5">
        <text>L-glutaminyl-[peptide chain release factor] + S-adenosyl-L-methionine = N(5)-methyl-L-glutaminyl-[peptide chain release factor] + S-adenosyl-L-homocysteine + H(+)</text>
        <dbReference type="Rhea" id="RHEA:42896"/>
        <dbReference type="Rhea" id="RHEA-COMP:10271"/>
        <dbReference type="Rhea" id="RHEA-COMP:10272"/>
        <dbReference type="ChEBI" id="CHEBI:15378"/>
        <dbReference type="ChEBI" id="CHEBI:30011"/>
        <dbReference type="ChEBI" id="CHEBI:57856"/>
        <dbReference type="ChEBI" id="CHEBI:59789"/>
        <dbReference type="ChEBI" id="CHEBI:61891"/>
        <dbReference type="EC" id="2.1.1.297"/>
    </reaction>
</comment>
<comment type="caution">
    <text evidence="8">The sequence shown here is derived from an EMBL/GenBank/DDBJ whole genome shotgun (WGS) entry which is preliminary data.</text>
</comment>
<dbReference type="PROSITE" id="PS00092">
    <property type="entry name" value="N6_MTASE"/>
    <property type="match status" value="1"/>
</dbReference>
<gene>
    <name evidence="5 8" type="primary">prmC</name>
    <name evidence="8" type="ORF">DZ858_08695</name>
</gene>
<dbReference type="CDD" id="cd02440">
    <property type="entry name" value="AdoMet_MTases"/>
    <property type="match status" value="1"/>
</dbReference>
<feature type="domain" description="Methyltransferase small" evidence="6">
    <location>
        <begin position="115"/>
        <end position="198"/>
    </location>
</feature>
<keyword evidence="9" id="KW-1185">Reference proteome</keyword>
<keyword evidence="3 5" id="KW-0949">S-adenosyl-L-methionine</keyword>
<dbReference type="Gene3D" id="1.10.8.10">
    <property type="entry name" value="DNA helicase RuvA subunit, C-terminal domain"/>
    <property type="match status" value="1"/>
</dbReference>
<dbReference type="EMBL" id="QVID01000001">
    <property type="protein sequence ID" value="RFN60106.1"/>
    <property type="molecule type" value="Genomic_DNA"/>
</dbReference>
<dbReference type="InterPro" id="IPR019874">
    <property type="entry name" value="RF_methyltr_PrmC"/>
</dbReference>
<dbReference type="PANTHER" id="PTHR18895">
    <property type="entry name" value="HEMK METHYLTRANSFERASE"/>
    <property type="match status" value="1"/>
</dbReference>
<dbReference type="PANTHER" id="PTHR18895:SF74">
    <property type="entry name" value="MTRF1L RELEASE FACTOR GLUTAMINE METHYLTRANSFERASE"/>
    <property type="match status" value="1"/>
</dbReference>
<dbReference type="EC" id="2.1.1.297" evidence="5"/>
<evidence type="ECO:0000259" key="6">
    <source>
        <dbReference type="Pfam" id="PF05175"/>
    </source>
</evidence>
<accession>A0A3E1QDH1</accession>
<dbReference type="Pfam" id="PF17827">
    <property type="entry name" value="PrmC_N"/>
    <property type="match status" value="1"/>
</dbReference>
<evidence type="ECO:0000313" key="9">
    <source>
        <dbReference type="Proteomes" id="UP000261082"/>
    </source>
</evidence>
<reference evidence="8 9" key="1">
    <citation type="journal article" date="2007" name="Int. J. Syst. Evol. Microbiol.">
        <title>Marixanthomonas ophiurae gen. nov., sp. nov., a marine bacterium of the family Flavobacteriaceae isolated from a deep-sea brittle star.</title>
        <authorList>
            <person name="Romanenko L.A."/>
            <person name="Uchino M."/>
            <person name="Frolova G.M."/>
            <person name="Mikhailov V.V."/>
        </authorList>
    </citation>
    <scope>NUCLEOTIDE SEQUENCE [LARGE SCALE GENOMIC DNA]</scope>
    <source>
        <strain evidence="8 9">KMM 3046</strain>
    </source>
</reference>